<dbReference type="EMBL" id="LAZR01055391">
    <property type="protein sequence ID" value="KKK76470.1"/>
    <property type="molecule type" value="Genomic_DNA"/>
</dbReference>
<protein>
    <submittedName>
        <fullName evidence="1">Uncharacterized protein</fullName>
    </submittedName>
</protein>
<sequence length="41" mass="4578">MNETQLALTGLELKEQGIASLERHRWVDKARIVAEGLCRAA</sequence>
<name>A0A0F8YRT4_9ZZZZ</name>
<reference evidence="1" key="1">
    <citation type="journal article" date="2015" name="Nature">
        <title>Complex archaea that bridge the gap between prokaryotes and eukaryotes.</title>
        <authorList>
            <person name="Spang A."/>
            <person name="Saw J.H."/>
            <person name="Jorgensen S.L."/>
            <person name="Zaremba-Niedzwiedzka K."/>
            <person name="Martijn J."/>
            <person name="Lind A.E."/>
            <person name="van Eijk R."/>
            <person name="Schleper C."/>
            <person name="Guy L."/>
            <person name="Ettema T.J."/>
        </authorList>
    </citation>
    <scope>NUCLEOTIDE SEQUENCE</scope>
</reference>
<gene>
    <name evidence="1" type="ORF">LCGC14_2863350</name>
</gene>
<comment type="caution">
    <text evidence="1">The sequence shown here is derived from an EMBL/GenBank/DDBJ whole genome shotgun (WGS) entry which is preliminary data.</text>
</comment>
<feature type="non-terminal residue" evidence="1">
    <location>
        <position position="41"/>
    </location>
</feature>
<accession>A0A0F8YRT4</accession>
<evidence type="ECO:0000313" key="1">
    <source>
        <dbReference type="EMBL" id="KKK76470.1"/>
    </source>
</evidence>
<dbReference type="AlphaFoldDB" id="A0A0F8YRT4"/>
<proteinExistence type="predicted"/>
<organism evidence="1">
    <name type="scientific">marine sediment metagenome</name>
    <dbReference type="NCBI Taxonomy" id="412755"/>
    <lineage>
        <taxon>unclassified sequences</taxon>
        <taxon>metagenomes</taxon>
        <taxon>ecological metagenomes</taxon>
    </lineage>
</organism>